<dbReference type="STRING" id="653733.Selin_2296"/>
<gene>
    <name evidence="5" type="ordered locus">Selin_2296</name>
</gene>
<dbReference type="InParanoid" id="E6W448"/>
<keyword evidence="2" id="KW-0472">Membrane</keyword>
<dbReference type="HOGENOM" id="CLU_050192_0_0_0"/>
<feature type="transmembrane region" description="Helical" evidence="2">
    <location>
        <begin position="90"/>
        <end position="112"/>
    </location>
</feature>
<dbReference type="Gene3D" id="3.55.50.30">
    <property type="match status" value="1"/>
</dbReference>
<keyword evidence="6" id="KW-1185">Reference proteome</keyword>
<dbReference type="InterPro" id="IPR012373">
    <property type="entry name" value="Ferrdict_sens_TM"/>
</dbReference>
<sequence length="327" mass="36333">MSQHPETSFTPDLSSPQKQSPDEQAIAWLVRLQDDQASETDRRAWSAWMDQNPIHAQSWRKIQRIWHGMEDLAPRRASTTFRHRALRQRAWSTLATAAAVLLVVAGITSISLHHSPGLHCLGADYCTRAGELRQITLADGSRISLGAASAISVQMENHQRQVTLRHGEGFFDVAPDTTPFRVKAAAGEVRVLGTSFNLRLEPAGARVAVASGQVEVDTLGHQVTLNPGQVLHYDTSRLQRLPDVDVNSIGLWRQKRLLYQNTPLGEVLRDLERYHSARFSVDPDVAAIPVTGIFSASDPEAALHSIVNSFPVRMSRYTHFFIRISAN</sequence>
<reference evidence="5 6" key="1">
    <citation type="submission" date="2010-12" db="EMBL/GenBank/DDBJ databases">
        <title>Complete sequence of Desulfurispirillum indicum S5.</title>
        <authorList>
            <consortium name="US DOE Joint Genome Institute"/>
            <person name="Lucas S."/>
            <person name="Copeland A."/>
            <person name="Lapidus A."/>
            <person name="Cheng J.-F."/>
            <person name="Goodwin L."/>
            <person name="Pitluck S."/>
            <person name="Chertkov O."/>
            <person name="Held B."/>
            <person name="Detter J.C."/>
            <person name="Han C."/>
            <person name="Tapia R."/>
            <person name="Land M."/>
            <person name="Hauser L."/>
            <person name="Kyrpides N."/>
            <person name="Ivanova N."/>
            <person name="Mikhailova N."/>
            <person name="Haggblom M."/>
            <person name="Rauschenbach I."/>
            <person name="Bini E."/>
            <person name="Woyke T."/>
        </authorList>
    </citation>
    <scope>NUCLEOTIDE SEQUENCE [LARGE SCALE GENOMIC DNA]</scope>
    <source>
        <strain evidence="6">ATCC BAA-1389 / DSM 22839 / S5</strain>
    </source>
</reference>
<name>E6W448_DESIS</name>
<dbReference type="AlphaFoldDB" id="E6W448"/>
<dbReference type="OrthoDB" id="9771237at2"/>
<dbReference type="InterPro" id="IPR032623">
    <property type="entry name" value="FecR_N"/>
</dbReference>
<keyword evidence="2" id="KW-0812">Transmembrane</keyword>
<dbReference type="PANTHER" id="PTHR30273">
    <property type="entry name" value="PERIPLASMIC SIGNAL SENSOR AND SIGMA FACTOR ACTIVATOR FECR-RELATED"/>
    <property type="match status" value="1"/>
</dbReference>
<evidence type="ECO:0000313" key="6">
    <source>
        <dbReference type="Proteomes" id="UP000002572"/>
    </source>
</evidence>
<feature type="domain" description="FecR N-terminal" evidence="4">
    <location>
        <begin position="23"/>
        <end position="64"/>
    </location>
</feature>
<dbReference type="KEGG" id="din:Selin_2296"/>
<dbReference type="Gene3D" id="2.60.120.1440">
    <property type="match status" value="1"/>
</dbReference>
<dbReference type="eggNOG" id="COG3712">
    <property type="taxonomic scope" value="Bacteria"/>
</dbReference>
<dbReference type="PIRSF" id="PIRSF018266">
    <property type="entry name" value="FecR"/>
    <property type="match status" value="1"/>
</dbReference>
<dbReference type="InterPro" id="IPR006860">
    <property type="entry name" value="FecR"/>
</dbReference>
<accession>E6W448</accession>
<feature type="compositionally biased region" description="Polar residues" evidence="1">
    <location>
        <begin position="1"/>
        <end position="19"/>
    </location>
</feature>
<dbReference type="RefSeq" id="WP_013506887.1">
    <property type="nucleotide sequence ID" value="NC_014836.1"/>
</dbReference>
<evidence type="ECO:0000313" key="5">
    <source>
        <dbReference type="EMBL" id="ADU67012.1"/>
    </source>
</evidence>
<dbReference type="Pfam" id="PF16220">
    <property type="entry name" value="DUF4880"/>
    <property type="match status" value="1"/>
</dbReference>
<proteinExistence type="predicted"/>
<evidence type="ECO:0000256" key="1">
    <source>
        <dbReference type="SAM" id="MobiDB-lite"/>
    </source>
</evidence>
<dbReference type="FunCoup" id="E6W448">
    <property type="interactions" value="85"/>
</dbReference>
<evidence type="ECO:0000259" key="3">
    <source>
        <dbReference type="Pfam" id="PF04773"/>
    </source>
</evidence>
<dbReference type="PANTHER" id="PTHR30273:SF2">
    <property type="entry name" value="PROTEIN FECR"/>
    <property type="match status" value="1"/>
</dbReference>
<protein>
    <submittedName>
        <fullName evidence="5">FecR protein</fullName>
    </submittedName>
</protein>
<feature type="domain" description="FecR protein" evidence="3">
    <location>
        <begin position="124"/>
        <end position="215"/>
    </location>
</feature>
<dbReference type="GO" id="GO:0016989">
    <property type="term" value="F:sigma factor antagonist activity"/>
    <property type="evidence" value="ECO:0007669"/>
    <property type="project" value="TreeGrafter"/>
</dbReference>
<evidence type="ECO:0000256" key="2">
    <source>
        <dbReference type="SAM" id="Phobius"/>
    </source>
</evidence>
<dbReference type="EMBL" id="CP002432">
    <property type="protein sequence ID" value="ADU67012.1"/>
    <property type="molecule type" value="Genomic_DNA"/>
</dbReference>
<feature type="region of interest" description="Disordered" evidence="1">
    <location>
        <begin position="1"/>
        <end position="21"/>
    </location>
</feature>
<dbReference type="Pfam" id="PF04773">
    <property type="entry name" value="FecR"/>
    <property type="match status" value="1"/>
</dbReference>
<evidence type="ECO:0000259" key="4">
    <source>
        <dbReference type="Pfam" id="PF16220"/>
    </source>
</evidence>
<dbReference type="Proteomes" id="UP000002572">
    <property type="component" value="Chromosome"/>
</dbReference>
<keyword evidence="2" id="KW-1133">Transmembrane helix</keyword>
<organism evidence="5 6">
    <name type="scientific">Desulfurispirillum indicum (strain ATCC BAA-1389 / DSM 22839 / S5)</name>
    <dbReference type="NCBI Taxonomy" id="653733"/>
    <lineage>
        <taxon>Bacteria</taxon>
        <taxon>Pseudomonadati</taxon>
        <taxon>Chrysiogenota</taxon>
        <taxon>Chrysiogenia</taxon>
        <taxon>Chrysiogenales</taxon>
        <taxon>Chrysiogenaceae</taxon>
        <taxon>Desulfurispirillum</taxon>
    </lineage>
</organism>